<dbReference type="InterPro" id="IPR006860">
    <property type="entry name" value="FecR"/>
</dbReference>
<dbReference type="InterPro" id="IPR032508">
    <property type="entry name" value="FecR_C"/>
</dbReference>
<keyword evidence="1" id="KW-1133">Transmembrane helix</keyword>
<feature type="domain" description="Protein FecR C-terminal" evidence="3">
    <location>
        <begin position="315"/>
        <end position="382"/>
    </location>
</feature>
<keyword evidence="5" id="KW-1185">Reference proteome</keyword>
<evidence type="ECO:0000313" key="5">
    <source>
        <dbReference type="Proteomes" id="UP000767947"/>
    </source>
</evidence>
<gene>
    <name evidence="4" type="ORF">G6042_03035</name>
</gene>
<evidence type="ECO:0000256" key="1">
    <source>
        <dbReference type="SAM" id="Phobius"/>
    </source>
</evidence>
<dbReference type="PIRSF" id="PIRSF018266">
    <property type="entry name" value="FecR"/>
    <property type="match status" value="1"/>
</dbReference>
<feature type="domain" description="FecR protein" evidence="2">
    <location>
        <begin position="178"/>
        <end position="268"/>
    </location>
</feature>
<dbReference type="Proteomes" id="UP000767947">
    <property type="component" value="Unassembled WGS sequence"/>
</dbReference>
<comment type="caution">
    <text evidence="4">The sequence shown here is derived from an EMBL/GenBank/DDBJ whole genome shotgun (WGS) entry which is preliminary data.</text>
</comment>
<dbReference type="EMBL" id="JAAMPT010000197">
    <property type="protein sequence ID" value="NMH24238.1"/>
    <property type="molecule type" value="Genomic_DNA"/>
</dbReference>
<organism evidence="4 5">
    <name type="scientific">Flavobacterium solisilvae</name>
    <dbReference type="NCBI Taxonomy" id="1852019"/>
    <lineage>
        <taxon>Bacteria</taxon>
        <taxon>Pseudomonadati</taxon>
        <taxon>Bacteroidota</taxon>
        <taxon>Flavobacteriia</taxon>
        <taxon>Flavobacteriales</taxon>
        <taxon>Flavobacteriaceae</taxon>
        <taxon>Flavobacterium</taxon>
    </lineage>
</organism>
<dbReference type="PANTHER" id="PTHR30273:SF2">
    <property type="entry name" value="PROTEIN FECR"/>
    <property type="match status" value="1"/>
</dbReference>
<name>A0ABX1QRC2_9FLAO</name>
<evidence type="ECO:0000259" key="3">
    <source>
        <dbReference type="Pfam" id="PF16344"/>
    </source>
</evidence>
<dbReference type="InterPro" id="IPR012373">
    <property type="entry name" value="Ferrdict_sens_TM"/>
</dbReference>
<feature type="transmembrane region" description="Helical" evidence="1">
    <location>
        <begin position="84"/>
        <end position="101"/>
    </location>
</feature>
<dbReference type="Gene3D" id="3.55.50.30">
    <property type="match status" value="1"/>
</dbReference>
<sequence>MTQGKSEKLIVKFITNQASQEEIELLTQWLEDTNNQKVFKDFVKINYAVDCINNAFDTDIAKKELLQKIKHEKRIFSIRKVQSYFKYAAILIMLIGVSYFFQKENLFNQKDNVLIPKEELITLQLADGSVQIINTSKSKNITDKFGKVIGKQDRNKISYSDKVGSDNLVYNILKIPFGKRFEIELSDGTIIHLNSGTSLKYPIQFSKNHNRQVFLIGEAFFEVAKDKAHPFIVNAQKLNIEVLGTTFNVSSYSDDSVTDVVLVEGKVQLYKDKKTANNIVQLTPGIKGSNVEKQQNITTEKVNTSSYTAWVQGNLVFKNTRFDAIVKKLERHYNVTFINKNKTLGKEVFNASFRDEPIDVVLKYFSDSYAIDYKIKDNKIIIQ</sequence>
<protein>
    <submittedName>
        <fullName evidence="4">FecR family protein</fullName>
    </submittedName>
</protein>
<reference evidence="4 5" key="1">
    <citation type="submission" date="2020-02" db="EMBL/GenBank/DDBJ databases">
        <title>Flavobacterium sp. genome.</title>
        <authorList>
            <person name="Jung H.S."/>
            <person name="Baek J.H."/>
            <person name="Jeon C.O."/>
        </authorList>
    </citation>
    <scope>NUCLEOTIDE SEQUENCE [LARGE SCALE GENOMIC DNA]</scope>
    <source>
        <strain evidence="4 5">SE-s27</strain>
    </source>
</reference>
<evidence type="ECO:0000259" key="2">
    <source>
        <dbReference type="Pfam" id="PF04773"/>
    </source>
</evidence>
<dbReference type="PANTHER" id="PTHR30273">
    <property type="entry name" value="PERIPLASMIC SIGNAL SENSOR AND SIGMA FACTOR ACTIVATOR FECR-RELATED"/>
    <property type="match status" value="1"/>
</dbReference>
<dbReference type="Gene3D" id="2.60.120.1440">
    <property type="match status" value="1"/>
</dbReference>
<dbReference type="Pfam" id="PF04773">
    <property type="entry name" value="FecR"/>
    <property type="match status" value="1"/>
</dbReference>
<accession>A0ABX1QRC2</accession>
<proteinExistence type="predicted"/>
<keyword evidence="1" id="KW-0812">Transmembrane</keyword>
<dbReference type="Pfam" id="PF16344">
    <property type="entry name" value="FecR_C"/>
    <property type="match status" value="1"/>
</dbReference>
<keyword evidence="1" id="KW-0472">Membrane</keyword>
<evidence type="ECO:0000313" key="4">
    <source>
        <dbReference type="EMBL" id="NMH24238.1"/>
    </source>
</evidence>
<dbReference type="RefSeq" id="WP_169522822.1">
    <property type="nucleotide sequence ID" value="NZ_JAAMPT010000197.1"/>
</dbReference>